<evidence type="ECO:0000256" key="1">
    <source>
        <dbReference type="ARBA" id="ARBA00023002"/>
    </source>
</evidence>
<dbReference type="SUPFAM" id="SSF51735">
    <property type="entry name" value="NAD(P)-binding Rossmann-fold domains"/>
    <property type="match status" value="1"/>
</dbReference>
<protein>
    <submittedName>
        <fullName evidence="3">SDR family NAD(P)-dependent oxidoreductase</fullName>
    </submittedName>
</protein>
<dbReference type="PRINTS" id="PR00081">
    <property type="entry name" value="GDHRDH"/>
</dbReference>
<feature type="region of interest" description="Disordered" evidence="2">
    <location>
        <begin position="72"/>
        <end position="110"/>
    </location>
</feature>
<dbReference type="PANTHER" id="PTHR43157:SF31">
    <property type="entry name" value="PHOSPHATIDYLINOSITOL-GLYCAN BIOSYNTHESIS CLASS F PROTEIN"/>
    <property type="match status" value="1"/>
</dbReference>
<feature type="compositionally biased region" description="Basic residues" evidence="2">
    <location>
        <begin position="72"/>
        <end position="81"/>
    </location>
</feature>
<dbReference type="NCBIfam" id="NF004846">
    <property type="entry name" value="PRK06197.1"/>
    <property type="match status" value="1"/>
</dbReference>
<reference evidence="3 4" key="1">
    <citation type="submission" date="2021-08" db="EMBL/GenBank/DDBJ databases">
        <title>Comparative Genomics Analysis of the Genus Qipengyuania Reveals Extensive Genetic Diversity and Metabolic Versatility, Including the Description of Fifteen Novel Species.</title>
        <authorList>
            <person name="Liu Y."/>
        </authorList>
    </citation>
    <scope>NUCLEOTIDE SEQUENCE [LARGE SCALE GENOMIC DNA]</scope>
    <source>
        <strain evidence="3 4">1XM2-8</strain>
    </source>
</reference>
<keyword evidence="1" id="KW-0560">Oxidoreductase</keyword>
<evidence type="ECO:0000313" key="3">
    <source>
        <dbReference type="EMBL" id="QZD87728.1"/>
    </source>
</evidence>
<dbReference type="InterPro" id="IPR036291">
    <property type="entry name" value="NAD(P)-bd_dom_sf"/>
</dbReference>
<feature type="compositionally biased region" description="Gly residues" evidence="2">
    <location>
        <begin position="1"/>
        <end position="12"/>
    </location>
</feature>
<dbReference type="EMBL" id="CP081297">
    <property type="protein sequence ID" value="QZD87728.1"/>
    <property type="molecule type" value="Genomic_DNA"/>
</dbReference>
<dbReference type="CDD" id="cd05327">
    <property type="entry name" value="retinol-DH_like_SDR_c_like"/>
    <property type="match status" value="1"/>
</dbReference>
<accession>A0ABX8ZFI7</accession>
<dbReference type="InterPro" id="IPR002347">
    <property type="entry name" value="SDR_fam"/>
</dbReference>
<name>A0ABX8ZFI7_9SPHN</name>
<dbReference type="Proteomes" id="UP000824280">
    <property type="component" value="Chromosome"/>
</dbReference>
<keyword evidence="4" id="KW-1185">Reference proteome</keyword>
<dbReference type="Gene3D" id="3.40.50.720">
    <property type="entry name" value="NAD(P)-binding Rossmann-like Domain"/>
    <property type="match status" value="1"/>
</dbReference>
<sequence>MCLGARRGGCGGDRPDQHFPGDHAGDDDRRVSRSRCARSRTGGHTDRRKSDTEGPLRRLALAGPLHCWRRRKGKIDRRRVHSSQGIPRPRHARSRGGTSPLRVGAQHGLRNARAHRSIANIWTDAAAPPQLCAGVPDGDVRVTFAFSDIPDQSGKTAIVTGANTGIGLEIARGLSRKGARVILACRDGDKAKAAIDDIASGPEQSDLDFLQLDLADLASIRDAAEHAKNEKKIDILIDNAGIMIPPLSHAIGGAESQFAVNHLGHFALVGLLLDKLARDGGARIVTQSSIAHKGAKIDFDNLDARRGYSRTKFYGQSKLANLLFALELDRRLRAANSPVVSIACHPGVAQTELTRHLGIMGSVFGPLIGLALNSAADGALPALQAATDPQAEGGDYYGSWGFREMSGKVSGKAYATRTARDPLLAARLWDKSIEMTGIDPGLAPAEG</sequence>
<proteinExistence type="predicted"/>
<gene>
    <name evidence="3" type="ORF">K3166_03240</name>
</gene>
<organism evidence="3 4">
    <name type="scientific">Qipengyuania psychrotolerans</name>
    <dbReference type="NCBI Taxonomy" id="2867238"/>
    <lineage>
        <taxon>Bacteria</taxon>
        <taxon>Pseudomonadati</taxon>
        <taxon>Pseudomonadota</taxon>
        <taxon>Alphaproteobacteria</taxon>
        <taxon>Sphingomonadales</taxon>
        <taxon>Erythrobacteraceae</taxon>
        <taxon>Qipengyuania</taxon>
    </lineage>
</organism>
<feature type="compositionally biased region" description="Basic and acidic residues" evidence="2">
    <location>
        <begin position="13"/>
        <end position="31"/>
    </location>
</feature>
<dbReference type="PANTHER" id="PTHR43157">
    <property type="entry name" value="PHOSPHATIDYLINOSITOL-GLYCAN BIOSYNTHESIS CLASS F PROTEIN-RELATED"/>
    <property type="match status" value="1"/>
</dbReference>
<evidence type="ECO:0000313" key="4">
    <source>
        <dbReference type="Proteomes" id="UP000824280"/>
    </source>
</evidence>
<feature type="region of interest" description="Disordered" evidence="2">
    <location>
        <begin position="1"/>
        <end position="55"/>
    </location>
</feature>
<evidence type="ECO:0000256" key="2">
    <source>
        <dbReference type="SAM" id="MobiDB-lite"/>
    </source>
</evidence>
<feature type="compositionally biased region" description="Basic and acidic residues" evidence="2">
    <location>
        <begin position="43"/>
        <end position="55"/>
    </location>
</feature>
<dbReference type="Pfam" id="PF00106">
    <property type="entry name" value="adh_short"/>
    <property type="match status" value="1"/>
</dbReference>